<name>A0A7R9CK02_TIMCR</name>
<dbReference type="PANTHER" id="PTHR15180:SF1">
    <property type="entry name" value="GENERAL TRANSCRIPTION FACTOR 3C POLYPEPTIDE 1"/>
    <property type="match status" value="1"/>
</dbReference>
<feature type="coiled-coil region" evidence="6">
    <location>
        <begin position="1552"/>
        <end position="1615"/>
    </location>
</feature>
<feature type="region of interest" description="Disordered" evidence="7">
    <location>
        <begin position="2221"/>
        <end position="2279"/>
    </location>
</feature>
<evidence type="ECO:0000259" key="8">
    <source>
        <dbReference type="Pfam" id="PF04182"/>
    </source>
</evidence>
<evidence type="ECO:0000259" key="9">
    <source>
        <dbReference type="Pfam" id="PF24101"/>
    </source>
</evidence>
<keyword evidence="2" id="KW-0597">Phosphoprotein</keyword>
<keyword evidence="6" id="KW-0175">Coiled coil</keyword>
<gene>
    <name evidence="10" type="ORF">TCEB3V08_LOCUS4144</name>
</gene>
<evidence type="ECO:0000313" key="10">
    <source>
        <dbReference type="EMBL" id="CAD7397570.1"/>
    </source>
</evidence>
<sequence>MYDGNPDYVDAILDEIALEGLDGITLEGLWLRISQRPKFSIALDDNSKSFMWNIIKLMKDVEIFELPEPRKPLQIFNRYDFVDQELGMILEPDVYPEDPYPHCPIDDSSKNIRGSSATYHTRKNITNNVSTLTLKEVEERWGLKLVLVASQLVRNTALMSKNASPLLELTLMQYCLLERVGRSRYMGEVTQGKVSLQLMGEDPKSLFYYRLQLLKHKLVVKQVHHQKSGVHNCSGSLLHLPRFHVERKPKALFLTERVIQILKERPNYIAEYEEIRQELGLAHSLKKLFKTFDFQRYVKTDIRLPYRTLYPNAKIEEWKHKGSDKEKHIRVIQLINPNMDVKEIWSRFEEGYDNEEEEDEPDVDENYIGLLHCDDVYLDQPLLTQAFNIVDEAGPKGCSQVELSKKMGLTKLQARTLYRNLLKRGVVAAYMHDIGRQRVSRIMSRRYDNESFLSVQFTREKNRMLALVSDRQKQNKMDKKRSRETESVVEAVGKKKIRFETTNSADISAMDICMDDAMDISTSGLNTNESSLDVDAQWNRGVDLKIESNSRDSNNSSVFDSPQKDNDALSKEKKSSNVALIGSKEGVSFQNDDTFKLKKELLASSYTSSAGTSSSQDGPVENNDEPPKSLNTSQPETSSKIGIDGTNDNSIGSSEIKSFSLEQFMKTKLSPLREGSTGSRECLGSFIEDLKNKEANQETPITYRLLKRANLIIETIRTHKVVYDLTKLMKLIYDEEEKEGYHVKIDKKSLLRLLLKLGNDGHVKIFKVVLKGENKEKVLSFVCDPSISSDHTVIQSAIEQAKMKFFIPPKEKVSKLVQETAKLKEENSKNPFLAPSIHESMNELKAVTTSKEKKPSVQYSSRLGKTYGLCPKFLRMQTLHQFLYYIIYGYEGEAKLNRSETLNWFVKKGYEISEELAEEMSTIYYPDVHWKMFIPPLPVHTGWPTGWAIMCDVLLRIPLSIFVKICNITYVVPQIDSYLSHPIRRHYLVKFLPLEMRNVLMVARKYIFSIHEIVQRLCYIGLVQFGPQRLKEKDQVFVFLNRKGTLLNTTPSRQGYHQISDDISYLEQNYEFFSLEDVDKYWYDIQPWASAELVSHYALLVSCSPRSVKVRPEVLSRCSLQAQSTGECSGRMCVTGKDILLEVLQHKQAMVDAIKAKGPLEAPKMDNGAVPGDRRGAAGLDSALFSHLKRNWNWNSSTQISSQPSSVPNFTIKKLGELRMIRLASLKNDPLHFDLYPNVSKKPTPQSSAATSSNNYSSLLKKRLTGGKKSLKGSKSSEAYKQTLILPTKAKKMYIRHVMPRKSRSIKRRPYYDDVDRSALKRMSKLRVDWSVPEDHLLLICKTAAMYLCPNPRKQLITFHMIRDIMHRRNPLFRKDCSHFLVEMFQKLTGPRSPLRKCMVKDASCLSPAVMTSGTLRVQRVNIALEQLTSNNHIAYIEAEHIRKNYLEICEQSSVQEELKTFDFNETRLDSFLFNIFINAKACKALLSFCTMIFTMFHGNSAVERGFSVNKECLVENMKERSLISQRSIYSMVQSVGGIKNVEFTSGMLHAARRASSKRREAIEEMKKKESEEANRSKTTLETVNKLEAKKRKLLQQAEEEASELQTEIDLENKLLRQIDFSFWELQTSLITSKFSVWNCKNKTSRACQRRILYMMKSSSTAHNVALYLEEVTQDPDVRSRFKNAVEKLRSRTKSIEEFDNELFLLFESLIDLLRNNAHYEVTIPNTSLKVRGRFQEIKNIVDIHCAVVNGIVHSSLCCMLDKVSYTYQLFQVYRQYPDNLLRSVMTKIRTDQMVSLKKSFARKLNKTDHYMPVSSLPYQLSISYVFLLQSKYQYEVFHESYRMLQHILEWKADNDSDFKGLEMDSSESGCTAALVDLFSRQQIKFTVELPDQIIVLDPRIADKDETFARIVQRYRDIVNSSKYRQLSSAIKRHYGDLFSLDPQTLQPDQGNANQPGTSKDNVSLANDDSDLDSEPEDMEQIDDLSIVHHNAIARAASRVALYLMREDMKGDKMIDENQHAHDFFVVNSCKIFCDILEPPSKPGFVEIISEKIDKKKNLKGTKENDTSKECPNTEKDKINKTAKNMDLFNPLPQEKINIILDYIKRYMIVPDETISESALHEYLVDNGANNEDVEKALNILHFIESKKEIGATIKELREKFIKPESSQSVAAILGLLTESRIVLRTGVTTVQYVHHRFSRPWTVNSHRVMRDDRAVLSTASVPQDNISVDDDENKATSDSSIVPTDEMKPQNDSSIVPTDGMKPHNDSSQQNLTSAIKDLDTSRTIEIVSEKMDCSNDRASEDASLNPTLCTDKNINVEGKDLELEEESKENNDESTEDKWKPSKEKISNAFESINAGGLLNILDASGADRIRVSIRPWVRVDGSLNRRVLDRMLGAVLGHVMCQPGESIKKCEERFTPALQPFHTRELIEVLEKLECLKLQVVKTSWKTTLFSKPSAVIIEDSDGTEDEADIVLQPQHDALLRLGIFIGEKSYASDFLGC</sequence>
<feature type="compositionally biased region" description="Basic and acidic residues" evidence="7">
    <location>
        <begin position="2330"/>
        <end position="2344"/>
    </location>
</feature>
<dbReference type="GO" id="GO:0006384">
    <property type="term" value="P:transcription initiation at RNA polymerase III promoter"/>
    <property type="evidence" value="ECO:0007669"/>
    <property type="project" value="InterPro"/>
</dbReference>
<evidence type="ECO:0000256" key="4">
    <source>
        <dbReference type="ARBA" id="ARBA00023163"/>
    </source>
</evidence>
<dbReference type="Pfam" id="PF04182">
    <property type="entry name" value="B-block_TFIIIC"/>
    <property type="match status" value="1"/>
</dbReference>
<protein>
    <recommendedName>
        <fullName evidence="11">General transcription factor 3C polypeptide 1</fullName>
    </recommendedName>
</protein>
<feature type="region of interest" description="Disordered" evidence="7">
    <location>
        <begin position="1942"/>
        <end position="1977"/>
    </location>
</feature>
<feature type="domain" description="B-block binding subunit of TFIIIC" evidence="8">
    <location>
        <begin position="172"/>
        <end position="245"/>
    </location>
</feature>
<feature type="domain" description="GTF3C1 extended winged-helix" evidence="9">
    <location>
        <begin position="701"/>
        <end position="804"/>
    </location>
</feature>
<dbReference type="GO" id="GO:0005634">
    <property type="term" value="C:nucleus"/>
    <property type="evidence" value="ECO:0007669"/>
    <property type="project" value="UniProtKB-SubCell"/>
</dbReference>
<feature type="region of interest" description="Disordered" evidence="7">
    <location>
        <begin position="547"/>
        <end position="576"/>
    </location>
</feature>
<keyword evidence="3" id="KW-0238">DNA-binding</keyword>
<feature type="compositionally biased region" description="Acidic residues" evidence="7">
    <location>
        <begin position="1968"/>
        <end position="1977"/>
    </location>
</feature>
<dbReference type="InterPro" id="IPR056467">
    <property type="entry name" value="eWH_GTF3C1"/>
</dbReference>
<dbReference type="EMBL" id="OC317536">
    <property type="protein sequence ID" value="CAD7397570.1"/>
    <property type="molecule type" value="Genomic_DNA"/>
</dbReference>
<feature type="region of interest" description="Disordered" evidence="7">
    <location>
        <begin position="608"/>
        <end position="649"/>
    </location>
</feature>
<feature type="region of interest" description="Disordered" evidence="7">
    <location>
        <begin position="1237"/>
        <end position="1256"/>
    </location>
</feature>
<feature type="region of interest" description="Disordered" evidence="7">
    <location>
        <begin position="2294"/>
        <end position="2344"/>
    </location>
</feature>
<accession>A0A7R9CK02</accession>
<dbReference type="InterPro" id="IPR007309">
    <property type="entry name" value="TFIIIC_Bblock-bd"/>
</dbReference>
<dbReference type="GO" id="GO:0003677">
    <property type="term" value="F:DNA binding"/>
    <property type="evidence" value="ECO:0007669"/>
    <property type="project" value="UniProtKB-KW"/>
</dbReference>
<dbReference type="InterPro" id="IPR044210">
    <property type="entry name" value="Tfc3-like"/>
</dbReference>
<evidence type="ECO:0000256" key="3">
    <source>
        <dbReference type="ARBA" id="ARBA00023125"/>
    </source>
</evidence>
<organism evidence="10">
    <name type="scientific">Timema cristinae</name>
    <name type="common">Walking stick</name>
    <dbReference type="NCBI Taxonomy" id="61476"/>
    <lineage>
        <taxon>Eukaryota</taxon>
        <taxon>Metazoa</taxon>
        <taxon>Ecdysozoa</taxon>
        <taxon>Arthropoda</taxon>
        <taxon>Hexapoda</taxon>
        <taxon>Insecta</taxon>
        <taxon>Pterygota</taxon>
        <taxon>Neoptera</taxon>
        <taxon>Polyneoptera</taxon>
        <taxon>Phasmatodea</taxon>
        <taxon>Timematodea</taxon>
        <taxon>Timematoidea</taxon>
        <taxon>Timematidae</taxon>
        <taxon>Timema</taxon>
    </lineage>
</organism>
<feature type="compositionally biased region" description="Polar residues" evidence="7">
    <location>
        <begin position="1942"/>
        <end position="1967"/>
    </location>
</feature>
<evidence type="ECO:0000256" key="6">
    <source>
        <dbReference type="SAM" id="Coils"/>
    </source>
</evidence>
<feature type="compositionally biased region" description="Polar residues" evidence="7">
    <location>
        <begin position="551"/>
        <end position="560"/>
    </location>
</feature>
<feature type="compositionally biased region" description="Polar residues" evidence="7">
    <location>
        <begin position="2304"/>
        <end position="2315"/>
    </location>
</feature>
<reference evidence="10" key="1">
    <citation type="submission" date="2020-11" db="EMBL/GenBank/DDBJ databases">
        <authorList>
            <person name="Tran Van P."/>
        </authorList>
    </citation>
    <scope>NUCLEOTIDE SEQUENCE</scope>
</reference>
<proteinExistence type="predicted"/>
<dbReference type="Pfam" id="PF24101">
    <property type="entry name" value="WHD_GTF3C1"/>
    <property type="match status" value="1"/>
</dbReference>
<dbReference type="GO" id="GO:0042791">
    <property type="term" value="P:5S class rRNA transcription by RNA polymerase III"/>
    <property type="evidence" value="ECO:0007669"/>
    <property type="project" value="TreeGrafter"/>
</dbReference>
<feature type="compositionally biased region" description="Low complexity" evidence="7">
    <location>
        <begin position="1247"/>
        <end position="1256"/>
    </location>
</feature>
<evidence type="ECO:0000256" key="2">
    <source>
        <dbReference type="ARBA" id="ARBA00022553"/>
    </source>
</evidence>
<keyword evidence="5" id="KW-0539">Nucleus</keyword>
<evidence type="ECO:0000256" key="7">
    <source>
        <dbReference type="SAM" id="MobiDB-lite"/>
    </source>
</evidence>
<feature type="compositionally biased region" description="Polar residues" evidence="7">
    <location>
        <begin position="629"/>
        <end position="649"/>
    </location>
</feature>
<evidence type="ECO:0008006" key="11">
    <source>
        <dbReference type="Google" id="ProtNLM"/>
    </source>
</evidence>
<evidence type="ECO:0000256" key="1">
    <source>
        <dbReference type="ARBA" id="ARBA00004123"/>
    </source>
</evidence>
<evidence type="ECO:0000256" key="5">
    <source>
        <dbReference type="ARBA" id="ARBA00023242"/>
    </source>
</evidence>
<comment type="subcellular location">
    <subcellularLocation>
        <location evidence="1">Nucleus</location>
    </subcellularLocation>
</comment>
<dbReference type="GO" id="GO:0000127">
    <property type="term" value="C:transcription factor TFIIIC complex"/>
    <property type="evidence" value="ECO:0007669"/>
    <property type="project" value="InterPro"/>
</dbReference>
<dbReference type="PANTHER" id="PTHR15180">
    <property type="entry name" value="GENERAL TRANSCRIPTION FACTOR 3C POLYPEPTIDE 1"/>
    <property type="match status" value="1"/>
</dbReference>
<keyword evidence="4" id="KW-0804">Transcription</keyword>
<feature type="compositionally biased region" description="Basic and acidic residues" evidence="7">
    <location>
        <begin position="562"/>
        <end position="575"/>
    </location>
</feature>